<dbReference type="AlphaFoldDB" id="A0A428RAY5"/>
<organism evidence="2 3">
    <name type="scientific">Fusarium floridanum</name>
    <dbReference type="NCBI Taxonomy" id="1325733"/>
    <lineage>
        <taxon>Eukaryota</taxon>
        <taxon>Fungi</taxon>
        <taxon>Dikarya</taxon>
        <taxon>Ascomycota</taxon>
        <taxon>Pezizomycotina</taxon>
        <taxon>Sordariomycetes</taxon>
        <taxon>Hypocreomycetidae</taxon>
        <taxon>Hypocreales</taxon>
        <taxon>Nectriaceae</taxon>
        <taxon>Fusarium</taxon>
        <taxon>Fusarium solani species complex</taxon>
    </lineage>
</organism>
<keyword evidence="3" id="KW-1185">Reference proteome</keyword>
<feature type="non-terminal residue" evidence="2">
    <location>
        <position position="217"/>
    </location>
</feature>
<feature type="compositionally biased region" description="Low complexity" evidence="1">
    <location>
        <begin position="198"/>
        <end position="217"/>
    </location>
</feature>
<accession>A0A428RAY5</accession>
<feature type="compositionally biased region" description="Polar residues" evidence="1">
    <location>
        <begin position="185"/>
        <end position="197"/>
    </location>
</feature>
<evidence type="ECO:0000313" key="3">
    <source>
        <dbReference type="Proteomes" id="UP000287972"/>
    </source>
</evidence>
<reference evidence="2 3" key="1">
    <citation type="submission" date="2017-06" db="EMBL/GenBank/DDBJ databases">
        <title>Comparative genomic analysis of Ambrosia Fusariam Clade fungi.</title>
        <authorList>
            <person name="Stajich J.E."/>
            <person name="Carrillo J."/>
            <person name="Kijimoto T."/>
            <person name="Eskalen A."/>
            <person name="O'Donnell K."/>
            <person name="Kasson M."/>
        </authorList>
    </citation>
    <scope>NUCLEOTIDE SEQUENCE [LARGE SCALE GENOMIC DNA]</scope>
    <source>
        <strain evidence="2 3">NRRL62606</strain>
    </source>
</reference>
<gene>
    <name evidence="2" type="ORF">CEP51_011498</name>
</gene>
<evidence type="ECO:0000256" key="1">
    <source>
        <dbReference type="SAM" id="MobiDB-lite"/>
    </source>
</evidence>
<evidence type="ECO:0000313" key="2">
    <source>
        <dbReference type="EMBL" id="RSL74687.1"/>
    </source>
</evidence>
<protein>
    <recommendedName>
        <fullName evidence="4">Fungal N-terminal domain-containing protein</fullName>
    </recommendedName>
</protein>
<comment type="caution">
    <text evidence="2">The sequence shown here is derived from an EMBL/GenBank/DDBJ whole genome shotgun (WGS) entry which is preliminary data.</text>
</comment>
<dbReference type="Proteomes" id="UP000287972">
    <property type="component" value="Unassembled WGS sequence"/>
</dbReference>
<proteinExistence type="predicted"/>
<evidence type="ECO:0008006" key="4">
    <source>
        <dbReference type="Google" id="ProtNLM"/>
    </source>
</evidence>
<sequence length="217" mass="23862">MAEIIPVVSAASGLLRFTIQLLTLTIQTSQVNDEVRKCLQQVRTCDQSLQQLICLRDKLLDILEKEPAELVRINTLIEDAHEGLFEVGRIVEKCRPEANRGRIPFTRRSRWIFFDASRFHSQMPLIAGHHRAVLAEVSDLKQIALRVPALVPGQAGCGSVSPNEGYVTGSDLLTDHDMVKDTAGRHSTPTPQALATDSSPNSYEPSLSSPSLILSSP</sequence>
<name>A0A428RAY5_9HYPO</name>
<dbReference type="EMBL" id="NKCL01000392">
    <property type="protein sequence ID" value="RSL74687.1"/>
    <property type="molecule type" value="Genomic_DNA"/>
</dbReference>
<feature type="region of interest" description="Disordered" evidence="1">
    <location>
        <begin position="181"/>
        <end position="217"/>
    </location>
</feature>